<protein>
    <recommendedName>
        <fullName evidence="9">DNA double-strand break repair protein Mre11</fullName>
        <ecNumber evidence="9">3.1.-.-</ecNumber>
    </recommendedName>
</protein>
<keyword evidence="13" id="KW-1185">Reference proteome</keyword>
<evidence type="ECO:0000256" key="2">
    <source>
        <dbReference type="ARBA" id="ARBA00022723"/>
    </source>
</evidence>
<dbReference type="HAMAP" id="MF_02044">
    <property type="entry name" value="Mre11"/>
    <property type="match status" value="1"/>
</dbReference>
<dbReference type="Proteomes" id="UP001056766">
    <property type="component" value="Unassembled WGS sequence"/>
</dbReference>
<comment type="cofactor">
    <cofactor evidence="9">
        <name>Mn(2+)</name>
        <dbReference type="ChEBI" id="CHEBI:29035"/>
    </cofactor>
    <text evidence="9">Binds 2 manganese ions per subunit.</text>
</comment>
<dbReference type="AlphaFoldDB" id="A0A9E4ZEZ7"/>
<feature type="region of interest" description="Disordered" evidence="10">
    <location>
        <begin position="441"/>
        <end position="485"/>
    </location>
</feature>
<proteinExistence type="inferred from homology"/>
<dbReference type="InterPro" id="IPR041796">
    <property type="entry name" value="Mre11_N"/>
</dbReference>
<keyword evidence="1 9" id="KW-0540">Nuclease</keyword>
<evidence type="ECO:0000256" key="7">
    <source>
        <dbReference type="ARBA" id="ARBA00023204"/>
    </source>
</evidence>
<accession>A0A9E4ZEZ7</accession>
<dbReference type="EMBL" id="JAGSOI010000015">
    <property type="protein sequence ID" value="MCM1986435.1"/>
    <property type="molecule type" value="Genomic_DNA"/>
</dbReference>
<comment type="subunit">
    <text evidence="9">Homodimer. Forms a heterotetramer composed of two Mre11 subunits and two Rad50 subunits.</text>
</comment>
<comment type="activity regulation">
    <text evidence="9">Nuclease activity is regulated by Rad50.</text>
</comment>
<dbReference type="PANTHER" id="PTHR30337">
    <property type="entry name" value="COMPONENT OF ATP-DEPENDENT DSDNA EXONUCLEASE"/>
    <property type="match status" value="1"/>
</dbReference>
<evidence type="ECO:0000256" key="8">
    <source>
        <dbReference type="ARBA" id="ARBA00023211"/>
    </source>
</evidence>
<keyword evidence="6 9" id="KW-0269">Exonuclease</keyword>
<dbReference type="GO" id="GO:0030145">
    <property type="term" value="F:manganese ion binding"/>
    <property type="evidence" value="ECO:0007669"/>
    <property type="project" value="UniProtKB-UniRule"/>
</dbReference>
<evidence type="ECO:0000259" key="11">
    <source>
        <dbReference type="Pfam" id="PF00149"/>
    </source>
</evidence>
<reference evidence="12" key="1">
    <citation type="journal article" date="2021" name="mSystems">
        <title>Bacteria and Archaea Synergistically Convert Glycine Betaine to Biogenic Methane in the Formosa Cold Seep of the South China Sea.</title>
        <authorList>
            <person name="Li L."/>
            <person name="Zhang W."/>
            <person name="Zhang S."/>
            <person name="Song L."/>
            <person name="Sun Q."/>
            <person name="Zhang H."/>
            <person name="Xiang H."/>
            <person name="Dong X."/>
        </authorList>
    </citation>
    <scope>NUCLEOTIDE SEQUENCE</scope>
    <source>
        <strain evidence="12">LLY</strain>
    </source>
</reference>
<dbReference type="GO" id="GO:0008408">
    <property type="term" value="F:3'-5' exonuclease activity"/>
    <property type="evidence" value="ECO:0007669"/>
    <property type="project" value="UniProtKB-UniRule"/>
</dbReference>
<name>A0A9E4ZEZ7_9EURY</name>
<keyword evidence="2 9" id="KW-0479">Metal-binding</keyword>
<dbReference type="SUPFAM" id="SSF56300">
    <property type="entry name" value="Metallo-dependent phosphatases"/>
    <property type="match status" value="1"/>
</dbReference>
<keyword evidence="4 9" id="KW-0227">DNA damage</keyword>
<evidence type="ECO:0000256" key="6">
    <source>
        <dbReference type="ARBA" id="ARBA00022839"/>
    </source>
</evidence>
<feature type="domain" description="Calcineurin-like phosphoesterase" evidence="11">
    <location>
        <begin position="5"/>
        <end position="188"/>
    </location>
</feature>
<keyword evidence="3 9" id="KW-0255">Endonuclease</keyword>
<comment type="caution">
    <text evidence="12">The sequence shown here is derived from an EMBL/GenBank/DDBJ whole genome shotgun (WGS) entry which is preliminary data.</text>
</comment>
<evidence type="ECO:0000256" key="1">
    <source>
        <dbReference type="ARBA" id="ARBA00022722"/>
    </source>
</evidence>
<dbReference type="GO" id="GO:0006302">
    <property type="term" value="P:double-strand break repair"/>
    <property type="evidence" value="ECO:0007669"/>
    <property type="project" value="UniProtKB-UniRule"/>
</dbReference>
<keyword evidence="8 9" id="KW-0464">Manganese</keyword>
<comment type="caution">
    <text evidence="9">Lacks conserved residue(s) required for the propagation of feature annotation.</text>
</comment>
<dbReference type="InterPro" id="IPR050535">
    <property type="entry name" value="DNA_Repair-Maintenance_Comp"/>
</dbReference>
<feature type="binding site" evidence="9">
    <location>
        <position position="155"/>
    </location>
    <ligand>
        <name>Mn(2+)</name>
        <dbReference type="ChEBI" id="CHEBI:29035"/>
        <label>2</label>
    </ligand>
</feature>
<dbReference type="GO" id="GO:0004519">
    <property type="term" value="F:endonuclease activity"/>
    <property type="evidence" value="ECO:0007669"/>
    <property type="project" value="UniProtKB-UniRule"/>
</dbReference>
<dbReference type="EC" id="3.1.-.-" evidence="9"/>
<feature type="binding site" evidence="9">
    <location>
        <position position="12"/>
    </location>
    <ligand>
        <name>Mn(2+)</name>
        <dbReference type="ChEBI" id="CHEBI:29035"/>
        <label>1</label>
    </ligand>
</feature>
<feature type="compositionally biased region" description="Basic and acidic residues" evidence="10">
    <location>
        <begin position="461"/>
        <end position="471"/>
    </location>
</feature>
<reference evidence="12" key="2">
    <citation type="submission" date="2021-04" db="EMBL/GenBank/DDBJ databases">
        <authorList>
            <person name="Dong X."/>
        </authorList>
    </citation>
    <scope>NUCLEOTIDE SEQUENCE</scope>
    <source>
        <strain evidence="12">LLY</strain>
    </source>
</reference>
<evidence type="ECO:0000313" key="13">
    <source>
        <dbReference type="Proteomes" id="UP001056766"/>
    </source>
</evidence>
<gene>
    <name evidence="9" type="primary">mre11</name>
    <name evidence="12" type="ORF">KDK67_05380</name>
</gene>
<dbReference type="InterPro" id="IPR032885">
    <property type="entry name" value="Mre11_archaea-type"/>
</dbReference>
<feature type="binding site" evidence="9">
    <location>
        <position position="188"/>
    </location>
    <ligand>
        <name>Mn(2+)</name>
        <dbReference type="ChEBI" id="CHEBI:29035"/>
        <label>1</label>
    </ligand>
</feature>
<evidence type="ECO:0000256" key="4">
    <source>
        <dbReference type="ARBA" id="ARBA00022763"/>
    </source>
</evidence>
<evidence type="ECO:0000256" key="5">
    <source>
        <dbReference type="ARBA" id="ARBA00022801"/>
    </source>
</evidence>
<evidence type="ECO:0000313" key="12">
    <source>
        <dbReference type="EMBL" id="MCM1986435.1"/>
    </source>
</evidence>
<comment type="function">
    <text evidence="9">Part of the Rad50/Mre11 complex, which is involved in the early steps of DNA double-strand break (DSB) repair. The complex may facilitate opening of the processed DNA ends to aid in the recruitment of HerA and NurA. Mre11 binds to DSB ends and has both double-stranded 3'-5' exonuclease activity and single-stranded endonuclease activity.</text>
</comment>
<feature type="binding site" evidence="9">
    <location>
        <position position="53"/>
    </location>
    <ligand>
        <name>Mn(2+)</name>
        <dbReference type="ChEBI" id="CHEBI:29035"/>
        <label>2</label>
    </ligand>
</feature>
<feature type="compositionally biased region" description="Acidic residues" evidence="10">
    <location>
        <begin position="445"/>
        <end position="460"/>
    </location>
</feature>
<dbReference type="PANTHER" id="PTHR30337:SF0">
    <property type="entry name" value="NUCLEASE SBCCD SUBUNIT D"/>
    <property type="match status" value="1"/>
</dbReference>
<dbReference type="GO" id="GO:0000403">
    <property type="term" value="F:Y-form DNA binding"/>
    <property type="evidence" value="ECO:0007669"/>
    <property type="project" value="UniProtKB-UniRule"/>
</dbReference>
<keyword evidence="5 9" id="KW-0378">Hydrolase</keyword>
<evidence type="ECO:0000256" key="10">
    <source>
        <dbReference type="SAM" id="MobiDB-lite"/>
    </source>
</evidence>
<evidence type="ECO:0000256" key="9">
    <source>
        <dbReference type="HAMAP-Rule" id="MF_02044"/>
    </source>
</evidence>
<dbReference type="CDD" id="cd00840">
    <property type="entry name" value="MPP_Mre11_N"/>
    <property type="match status" value="1"/>
</dbReference>
<dbReference type="Pfam" id="PF00149">
    <property type="entry name" value="Metallophos"/>
    <property type="match status" value="1"/>
</dbReference>
<feature type="binding site" evidence="9">
    <location>
        <position position="88"/>
    </location>
    <ligand>
        <name>Mn(2+)</name>
        <dbReference type="ChEBI" id="CHEBI:29035"/>
        <label>2</label>
    </ligand>
</feature>
<keyword evidence="7 9" id="KW-0234">DNA repair</keyword>
<feature type="active site" description="Proton donor" evidence="9">
    <location>
        <position position="89"/>
    </location>
</feature>
<dbReference type="RefSeq" id="WP_250867817.1">
    <property type="nucleotide sequence ID" value="NZ_JAGSOI010000015.1"/>
</dbReference>
<feature type="binding site" evidence="9">
    <location>
        <position position="53"/>
    </location>
    <ligand>
        <name>Mn(2+)</name>
        <dbReference type="ChEBI" id="CHEBI:29035"/>
        <label>1</label>
    </ligand>
</feature>
<feature type="binding site" evidence="9">
    <location>
        <position position="14"/>
    </location>
    <ligand>
        <name>Mn(2+)</name>
        <dbReference type="ChEBI" id="CHEBI:29035"/>
        <label>1</label>
    </ligand>
</feature>
<dbReference type="InterPro" id="IPR004843">
    <property type="entry name" value="Calcineurin-like_PHP"/>
</dbReference>
<sequence length="485" mass="54520">MEREIRILHTGDTHIGYRQYHSEVRRQDFINAFSSVIDDAIDMKVDAVVHAGDLFDSRNPTLEDILDTIKILSKLKQQKIPFLSIVGNHESKQHTQWLDLFESMDIASRLGPTPFLIDGVAVYGIDNVPRSKIPLYDYSDFTAENCGEWNLLVMHQLMAPFPFGEWDCEDVISSLPFDLHAILLGDYHKHEKTKVGSTWATYCGSTERNSASESDPRTYNIITINDDGLDISRRNIVTRDFLFIPVELREKDAAYELIINTIKGYDVAGKVVFLDISGNSDVSISYNEIEDLLAKKEALVTRIRDMRHGEGVSEDMDVEVSFSDPDEAVKREIKNMTLTSGGIIIDEVVRDSSVPKTKVDLETESKIGGLLSTIDFSVPVLNVGLRDSSQVVGEYEKAELDVEKETNHGETIAESVEKYVPDNISEQIPEVQDTNMITASTIESVSDDETSKDSDDETLQDTEKEPVDKGNVHAKPRQYNLGDYL</sequence>
<organism evidence="12 13">
    <name type="scientific">Methanococcoides seepicolus</name>
    <dbReference type="NCBI Taxonomy" id="2828780"/>
    <lineage>
        <taxon>Archaea</taxon>
        <taxon>Methanobacteriati</taxon>
        <taxon>Methanobacteriota</taxon>
        <taxon>Stenosarchaea group</taxon>
        <taxon>Methanomicrobia</taxon>
        <taxon>Methanosarcinales</taxon>
        <taxon>Methanosarcinaceae</taxon>
        <taxon>Methanococcoides</taxon>
    </lineage>
</organism>
<evidence type="ECO:0000256" key="3">
    <source>
        <dbReference type="ARBA" id="ARBA00022759"/>
    </source>
</evidence>
<comment type="similarity">
    <text evidence="9">Belongs to the MRE11/RAD32 family.</text>
</comment>
<dbReference type="InterPro" id="IPR029052">
    <property type="entry name" value="Metallo-depent_PP-like"/>
</dbReference>
<dbReference type="Gene3D" id="3.60.21.10">
    <property type="match status" value="1"/>
</dbReference>
<dbReference type="GO" id="GO:0045027">
    <property type="term" value="F:DNA end binding"/>
    <property type="evidence" value="ECO:0007669"/>
    <property type="project" value="UniProtKB-UniRule"/>
</dbReference>